<protein>
    <submittedName>
        <fullName evidence="2">Uncharacterized protein</fullName>
    </submittedName>
</protein>
<dbReference type="EMBL" id="LHPH01000030">
    <property type="protein sequence ID" value="KPH56908.1"/>
    <property type="molecule type" value="Genomic_DNA"/>
</dbReference>
<feature type="transmembrane region" description="Helical" evidence="1">
    <location>
        <begin position="43"/>
        <end position="66"/>
    </location>
</feature>
<keyword evidence="1" id="KW-1133">Transmembrane helix</keyword>
<evidence type="ECO:0000313" key="3">
    <source>
        <dbReference type="Proteomes" id="UP000037848"/>
    </source>
</evidence>
<keyword evidence="1" id="KW-0472">Membrane</keyword>
<gene>
    <name evidence="2" type="ORF">ADS77_19260</name>
</gene>
<reference evidence="2 3" key="1">
    <citation type="submission" date="2015-08" db="EMBL/GenBank/DDBJ databases">
        <title>Draft Genome Sequence of Pseudoalteromonas porphyrae UCD-SED14.</title>
        <authorList>
            <person name="Coil D.A."/>
            <person name="Jospin G."/>
            <person name="Lee R.D."/>
            <person name="Eisen J.A."/>
        </authorList>
    </citation>
    <scope>NUCLEOTIDE SEQUENCE [LARGE SCALE GENOMIC DNA]</scope>
    <source>
        <strain evidence="2 3">UCD-SED14</strain>
    </source>
</reference>
<dbReference type="PATRIC" id="fig|187330.3.peg.2504"/>
<proteinExistence type="predicted"/>
<dbReference type="AlphaFoldDB" id="A0A0N0LUB3"/>
<dbReference type="Proteomes" id="UP000037848">
    <property type="component" value="Unassembled WGS sequence"/>
</dbReference>
<comment type="caution">
    <text evidence="2">The sequence shown here is derived from an EMBL/GenBank/DDBJ whole genome shotgun (WGS) entry which is preliminary data.</text>
</comment>
<dbReference type="STRING" id="187330.AMS58_00210"/>
<evidence type="ECO:0000256" key="1">
    <source>
        <dbReference type="SAM" id="Phobius"/>
    </source>
</evidence>
<evidence type="ECO:0000313" key="2">
    <source>
        <dbReference type="EMBL" id="KPH56908.1"/>
    </source>
</evidence>
<dbReference type="RefSeq" id="WP_054203001.1">
    <property type="nucleotide sequence ID" value="NZ_LHPH01000030.1"/>
</dbReference>
<organism evidence="2 3">
    <name type="scientific">Pseudoalteromonas porphyrae</name>
    <dbReference type="NCBI Taxonomy" id="187330"/>
    <lineage>
        <taxon>Bacteria</taxon>
        <taxon>Pseudomonadati</taxon>
        <taxon>Pseudomonadota</taxon>
        <taxon>Gammaproteobacteria</taxon>
        <taxon>Alteromonadales</taxon>
        <taxon>Pseudoalteromonadaceae</taxon>
        <taxon>Pseudoalteromonas</taxon>
    </lineage>
</organism>
<feature type="transmembrane region" description="Helical" evidence="1">
    <location>
        <begin position="73"/>
        <end position="101"/>
    </location>
</feature>
<accession>A0A0N0LUB3</accession>
<name>A0A0N0LUB3_9GAMM</name>
<keyword evidence="3" id="KW-1185">Reference proteome</keyword>
<sequence>MKIVAVCLLILLLMTSSPFEIMQFDSWQLPLWFTDLSWIGIELVGALLAVLAVIVCIALVGVGLLGAGIAVSLGLLIALLFGSLMIAWPLLLIAFLCWLVSDNKKVA</sequence>
<keyword evidence="1" id="KW-0812">Transmembrane</keyword>
<dbReference type="OrthoDB" id="6315734at2"/>